<evidence type="ECO:0000259" key="1">
    <source>
        <dbReference type="Pfam" id="PF17297"/>
    </source>
</evidence>
<dbReference type="OrthoDB" id="5841594at2759"/>
<dbReference type="InterPro" id="IPR035078">
    <property type="entry name" value="PEP_carboxykinase_GTP_N"/>
</dbReference>
<dbReference type="EMBL" id="UYYB01025676">
    <property type="protein sequence ID" value="VDM72510.1"/>
    <property type="molecule type" value="Genomic_DNA"/>
</dbReference>
<gene>
    <name evidence="2" type="ORF">SVUK_LOCUS7508</name>
</gene>
<sequence length="38" mass="4327">MNPAGIYICDGSEKEFQDIIDKLVERGVLSPLKAYERK</sequence>
<protein>
    <recommendedName>
        <fullName evidence="1">Phosphoenolpyruvate carboxykinase GTP-utilising N-terminal domain-containing protein</fullName>
    </recommendedName>
</protein>
<dbReference type="Proteomes" id="UP000270094">
    <property type="component" value="Unassembled WGS sequence"/>
</dbReference>
<evidence type="ECO:0000313" key="2">
    <source>
        <dbReference type="EMBL" id="VDM72510.1"/>
    </source>
</evidence>
<dbReference type="GO" id="GO:0004611">
    <property type="term" value="F:phosphoenolpyruvate carboxykinase activity"/>
    <property type="evidence" value="ECO:0007669"/>
    <property type="project" value="InterPro"/>
</dbReference>
<organism evidence="2 3">
    <name type="scientific">Strongylus vulgaris</name>
    <name type="common">Blood worm</name>
    <dbReference type="NCBI Taxonomy" id="40348"/>
    <lineage>
        <taxon>Eukaryota</taxon>
        <taxon>Metazoa</taxon>
        <taxon>Ecdysozoa</taxon>
        <taxon>Nematoda</taxon>
        <taxon>Chromadorea</taxon>
        <taxon>Rhabditida</taxon>
        <taxon>Rhabditina</taxon>
        <taxon>Rhabditomorpha</taxon>
        <taxon>Strongyloidea</taxon>
        <taxon>Strongylidae</taxon>
        <taxon>Strongylus</taxon>
    </lineage>
</organism>
<dbReference type="InterPro" id="IPR008210">
    <property type="entry name" value="PEP_carboxykinase_N"/>
</dbReference>
<dbReference type="GO" id="GO:0006094">
    <property type="term" value="P:gluconeogenesis"/>
    <property type="evidence" value="ECO:0007669"/>
    <property type="project" value="InterPro"/>
</dbReference>
<dbReference type="Pfam" id="PF17297">
    <property type="entry name" value="PEPCK_N"/>
    <property type="match status" value="1"/>
</dbReference>
<name>A0A3P7IHN4_STRVU</name>
<dbReference type="AlphaFoldDB" id="A0A3P7IHN4"/>
<dbReference type="GO" id="GO:0017076">
    <property type="term" value="F:purine nucleotide binding"/>
    <property type="evidence" value="ECO:0007669"/>
    <property type="project" value="InterPro"/>
</dbReference>
<feature type="domain" description="Phosphoenolpyruvate carboxykinase GTP-utilising N-terminal" evidence="1">
    <location>
        <begin position="1"/>
        <end position="37"/>
    </location>
</feature>
<dbReference type="SUPFAM" id="SSF68923">
    <property type="entry name" value="PEP carboxykinase N-terminal domain"/>
    <property type="match status" value="1"/>
</dbReference>
<evidence type="ECO:0000313" key="3">
    <source>
        <dbReference type="Proteomes" id="UP000270094"/>
    </source>
</evidence>
<accession>A0A3P7IHN4</accession>
<dbReference type="Gene3D" id="3.40.449.10">
    <property type="entry name" value="Phosphoenolpyruvate Carboxykinase, domain 1"/>
    <property type="match status" value="1"/>
</dbReference>
<keyword evidence="3" id="KW-1185">Reference proteome</keyword>
<proteinExistence type="predicted"/>
<reference evidence="2 3" key="1">
    <citation type="submission" date="2018-11" db="EMBL/GenBank/DDBJ databases">
        <authorList>
            <consortium name="Pathogen Informatics"/>
        </authorList>
    </citation>
    <scope>NUCLEOTIDE SEQUENCE [LARGE SCALE GENOMIC DNA]</scope>
</reference>